<protein>
    <submittedName>
        <fullName evidence="1">Threonylcarbamoyladenosine tRNA methylthiotransferase</fullName>
    </submittedName>
</protein>
<name>A0A7J6QB85_PEROL</name>
<proteinExistence type="predicted"/>
<keyword evidence="1" id="KW-0808">Transferase</keyword>
<dbReference type="AlphaFoldDB" id="A0A7J6QB85"/>
<dbReference type="GO" id="GO:0016740">
    <property type="term" value="F:transferase activity"/>
    <property type="evidence" value="ECO:0007669"/>
    <property type="project" value="UniProtKB-KW"/>
</dbReference>
<dbReference type="Proteomes" id="UP000574390">
    <property type="component" value="Unassembled WGS sequence"/>
</dbReference>
<gene>
    <name evidence="1" type="primary">CDKAL1_2</name>
    <name evidence="1" type="ORF">FOZ62_011335</name>
</gene>
<dbReference type="EMBL" id="JABANM010030697">
    <property type="protein sequence ID" value="KAF4705819.1"/>
    <property type="molecule type" value="Genomic_DNA"/>
</dbReference>
<evidence type="ECO:0000313" key="2">
    <source>
        <dbReference type="Proteomes" id="UP000574390"/>
    </source>
</evidence>
<evidence type="ECO:0000313" key="1">
    <source>
        <dbReference type="EMBL" id="KAF4705819.1"/>
    </source>
</evidence>
<sequence>LPGKVIKERSTEVTNLFMSYSLTDKLYDIGELVDVWFDEVDEKRGQTVGHTKRYTKVIVPEVRTDLMGEKMREVEGVGIEPGFGRFLVDSLPSYAVQTALEVHSASAESLWSDAVEEAAVSQSVEEGRDWVAEVEYDSLDNIINTAYVMAREDKDNGKRNFEKRLIPLINEHHSLSAHHALVLLVLMQDVGSANRVTGEKILEAVEN</sequence>
<feature type="non-terminal residue" evidence="1">
    <location>
        <position position="207"/>
    </location>
</feature>
<comment type="caution">
    <text evidence="1">The sequence shown here is derived from an EMBL/GenBank/DDBJ whole genome shotgun (WGS) entry which is preliminary data.</text>
</comment>
<feature type="non-terminal residue" evidence="1">
    <location>
        <position position="1"/>
    </location>
</feature>
<accession>A0A7J6QB85</accession>
<reference evidence="1 2" key="1">
    <citation type="submission" date="2020-04" db="EMBL/GenBank/DDBJ databases">
        <title>Perkinsus olseni comparative genomics.</title>
        <authorList>
            <person name="Bogema D.R."/>
        </authorList>
    </citation>
    <scope>NUCLEOTIDE SEQUENCE [LARGE SCALE GENOMIC DNA]</scope>
    <source>
        <strain evidence="1">ATCC PRA-205</strain>
    </source>
</reference>
<organism evidence="1 2">
    <name type="scientific">Perkinsus olseni</name>
    <name type="common">Perkinsus atlanticus</name>
    <dbReference type="NCBI Taxonomy" id="32597"/>
    <lineage>
        <taxon>Eukaryota</taxon>
        <taxon>Sar</taxon>
        <taxon>Alveolata</taxon>
        <taxon>Perkinsozoa</taxon>
        <taxon>Perkinsea</taxon>
        <taxon>Perkinsida</taxon>
        <taxon>Perkinsidae</taxon>
        <taxon>Perkinsus</taxon>
    </lineage>
</organism>